<dbReference type="RefSeq" id="WP_378959719.1">
    <property type="nucleotide sequence ID" value="NZ_JBHRXC010000016.1"/>
</dbReference>
<keyword evidence="6 7" id="KW-0472">Membrane</keyword>
<evidence type="ECO:0000256" key="7">
    <source>
        <dbReference type="SAM" id="Phobius"/>
    </source>
</evidence>
<evidence type="ECO:0000256" key="6">
    <source>
        <dbReference type="ARBA" id="ARBA00023136"/>
    </source>
</evidence>
<accession>A0ABV8NKI6</accession>
<dbReference type="PANTHER" id="PTHR22926">
    <property type="entry name" value="PHOSPHO-N-ACETYLMURAMOYL-PENTAPEPTIDE-TRANSFERASE"/>
    <property type="match status" value="1"/>
</dbReference>
<feature type="transmembrane region" description="Helical" evidence="7">
    <location>
        <begin position="139"/>
        <end position="156"/>
    </location>
</feature>
<evidence type="ECO:0000256" key="3">
    <source>
        <dbReference type="ARBA" id="ARBA00022679"/>
    </source>
</evidence>
<dbReference type="Proteomes" id="UP001595792">
    <property type="component" value="Unassembled WGS sequence"/>
</dbReference>
<feature type="transmembrane region" description="Helical" evidence="7">
    <location>
        <begin position="191"/>
        <end position="212"/>
    </location>
</feature>
<dbReference type="EMBL" id="JBHSBY010000033">
    <property type="protein sequence ID" value="MFC4196390.1"/>
    <property type="molecule type" value="Genomic_DNA"/>
</dbReference>
<evidence type="ECO:0000256" key="2">
    <source>
        <dbReference type="ARBA" id="ARBA00022475"/>
    </source>
</evidence>
<keyword evidence="9" id="KW-1185">Reference proteome</keyword>
<name>A0ABV8NKI6_9SPHI</name>
<reference evidence="9" key="1">
    <citation type="journal article" date="2019" name="Int. J. Syst. Evol. Microbiol.">
        <title>The Global Catalogue of Microorganisms (GCM) 10K type strain sequencing project: providing services to taxonomists for standard genome sequencing and annotation.</title>
        <authorList>
            <consortium name="The Broad Institute Genomics Platform"/>
            <consortium name="The Broad Institute Genome Sequencing Center for Infectious Disease"/>
            <person name="Wu L."/>
            <person name="Ma J."/>
        </authorList>
    </citation>
    <scope>NUCLEOTIDE SEQUENCE [LARGE SCALE GENOMIC DNA]</scope>
    <source>
        <strain evidence="9">CCM 8689</strain>
    </source>
</reference>
<organism evidence="8 9">
    <name type="scientific">Pedobacter jamesrossensis</name>
    <dbReference type="NCBI Taxonomy" id="1908238"/>
    <lineage>
        <taxon>Bacteria</taxon>
        <taxon>Pseudomonadati</taxon>
        <taxon>Bacteroidota</taxon>
        <taxon>Sphingobacteriia</taxon>
        <taxon>Sphingobacteriales</taxon>
        <taxon>Sphingobacteriaceae</taxon>
        <taxon>Pedobacter</taxon>
    </lineage>
</organism>
<evidence type="ECO:0000256" key="5">
    <source>
        <dbReference type="ARBA" id="ARBA00022989"/>
    </source>
</evidence>
<keyword evidence="4 7" id="KW-0812">Transmembrane</keyword>
<evidence type="ECO:0000313" key="8">
    <source>
        <dbReference type="EMBL" id="MFC4196390.1"/>
    </source>
</evidence>
<feature type="transmembrane region" description="Helical" evidence="7">
    <location>
        <begin position="92"/>
        <end position="109"/>
    </location>
</feature>
<dbReference type="InterPro" id="IPR000715">
    <property type="entry name" value="Glycosyl_transferase_4"/>
</dbReference>
<feature type="transmembrane region" description="Helical" evidence="7">
    <location>
        <begin position="218"/>
        <end position="240"/>
    </location>
</feature>
<dbReference type="CDD" id="cd06854">
    <property type="entry name" value="GT_WbpL_WbcO_like"/>
    <property type="match status" value="1"/>
</dbReference>
<feature type="transmembrane region" description="Helical" evidence="7">
    <location>
        <begin position="168"/>
        <end position="184"/>
    </location>
</feature>
<sequence>MKLISIVAILSILFIIELIYFKIAASFNIIDKPNARSSHQTITLRGGGIIFCLSAIIYFTLYGYQYPYFMLGLLVITAISFIDDVLTLNNKIRLSIHLIAVLLMFYQWSLFDLNWYWIPVALIFVIGTINAYNFMDGINGITGSYSFLAIVTLYFINEKMVSFTSSDFLIIIALSLIVFNFFNFRKKAKCFAGDVGSVSIAFIMVFLVGQLILKTENFNYILLLLVYGLDAVITIVFRVLRKENIFKAHRSHFYQYLANEKKWSHLVVSGLYFFVQFVVNILIILFIKDSYILAIGLVLSFGLLFLFVRFSMEGKKRLIGE</sequence>
<keyword evidence="2" id="KW-1003">Cell membrane</keyword>
<feature type="transmembrane region" description="Helical" evidence="7">
    <location>
        <begin position="42"/>
        <end position="61"/>
    </location>
</feature>
<evidence type="ECO:0000256" key="1">
    <source>
        <dbReference type="ARBA" id="ARBA00004651"/>
    </source>
</evidence>
<feature type="transmembrane region" description="Helical" evidence="7">
    <location>
        <begin position="67"/>
        <end position="85"/>
    </location>
</feature>
<feature type="transmembrane region" description="Helical" evidence="7">
    <location>
        <begin position="115"/>
        <end position="132"/>
    </location>
</feature>
<feature type="transmembrane region" description="Helical" evidence="7">
    <location>
        <begin position="266"/>
        <end position="285"/>
    </location>
</feature>
<feature type="transmembrane region" description="Helical" evidence="7">
    <location>
        <begin position="291"/>
        <end position="308"/>
    </location>
</feature>
<evidence type="ECO:0000313" key="9">
    <source>
        <dbReference type="Proteomes" id="UP001595792"/>
    </source>
</evidence>
<comment type="caution">
    <text evidence="8">The sequence shown here is derived from an EMBL/GenBank/DDBJ whole genome shotgun (WGS) entry which is preliminary data.</text>
</comment>
<dbReference type="Pfam" id="PF00953">
    <property type="entry name" value="Glycos_transf_4"/>
    <property type="match status" value="1"/>
</dbReference>
<protein>
    <submittedName>
        <fullName evidence="8">Glycosyltransferase family 4 protein</fullName>
    </submittedName>
</protein>
<dbReference type="PANTHER" id="PTHR22926:SF3">
    <property type="entry name" value="UNDECAPRENYL-PHOSPHATE ALPHA-N-ACETYLGLUCOSAMINYL 1-PHOSPHATE TRANSFERASE"/>
    <property type="match status" value="1"/>
</dbReference>
<gene>
    <name evidence="8" type="ORF">ACFOUY_06740</name>
</gene>
<keyword evidence="5 7" id="KW-1133">Transmembrane helix</keyword>
<comment type="subcellular location">
    <subcellularLocation>
        <location evidence="1">Cell membrane</location>
        <topology evidence="1">Multi-pass membrane protein</topology>
    </subcellularLocation>
</comment>
<keyword evidence="3" id="KW-0808">Transferase</keyword>
<evidence type="ECO:0000256" key="4">
    <source>
        <dbReference type="ARBA" id="ARBA00022692"/>
    </source>
</evidence>
<feature type="transmembrane region" description="Helical" evidence="7">
    <location>
        <begin position="6"/>
        <end position="30"/>
    </location>
</feature>
<proteinExistence type="predicted"/>